<protein>
    <submittedName>
        <fullName evidence="2">ROK family protein</fullName>
    </submittedName>
</protein>
<dbReference type="CDD" id="cd00090">
    <property type="entry name" value="HTH_ARSR"/>
    <property type="match status" value="1"/>
</dbReference>
<name>A0ABU5MSS9_9BACT</name>
<dbReference type="InterPro" id="IPR043129">
    <property type="entry name" value="ATPase_NBD"/>
</dbReference>
<dbReference type="CDD" id="cd24076">
    <property type="entry name" value="ASKHA_ATPase_ROK_BsXylR-like"/>
    <property type="match status" value="1"/>
</dbReference>
<dbReference type="InterPro" id="IPR036388">
    <property type="entry name" value="WH-like_DNA-bd_sf"/>
</dbReference>
<keyword evidence="3" id="KW-1185">Reference proteome</keyword>
<evidence type="ECO:0000256" key="1">
    <source>
        <dbReference type="ARBA" id="ARBA00006479"/>
    </source>
</evidence>
<dbReference type="Gene3D" id="3.30.420.40">
    <property type="match status" value="2"/>
</dbReference>
<dbReference type="Gene3D" id="1.10.10.10">
    <property type="entry name" value="Winged helix-like DNA-binding domain superfamily/Winged helix DNA-binding domain"/>
    <property type="match status" value="1"/>
</dbReference>
<evidence type="ECO:0000313" key="2">
    <source>
        <dbReference type="EMBL" id="MDZ8117187.1"/>
    </source>
</evidence>
<dbReference type="InterPro" id="IPR011991">
    <property type="entry name" value="ArsR-like_HTH"/>
</dbReference>
<gene>
    <name evidence="2" type="ORF">P9H32_00995</name>
</gene>
<organism evidence="2 3">
    <name type="scientific">Pontiella agarivorans</name>
    <dbReference type="NCBI Taxonomy" id="3038953"/>
    <lineage>
        <taxon>Bacteria</taxon>
        <taxon>Pseudomonadati</taxon>
        <taxon>Kiritimatiellota</taxon>
        <taxon>Kiritimatiellia</taxon>
        <taxon>Kiritimatiellales</taxon>
        <taxon>Pontiellaceae</taxon>
        <taxon>Pontiella</taxon>
    </lineage>
</organism>
<dbReference type="SUPFAM" id="SSF46785">
    <property type="entry name" value="Winged helix' DNA-binding domain"/>
    <property type="match status" value="1"/>
</dbReference>
<proteinExistence type="inferred from homology"/>
<dbReference type="InterPro" id="IPR000600">
    <property type="entry name" value="ROK"/>
</dbReference>
<dbReference type="InterPro" id="IPR036390">
    <property type="entry name" value="WH_DNA-bd_sf"/>
</dbReference>
<comment type="similarity">
    <text evidence="1">Belongs to the ROK (NagC/XylR) family.</text>
</comment>
<dbReference type="SUPFAM" id="SSF53067">
    <property type="entry name" value="Actin-like ATPase domain"/>
    <property type="match status" value="1"/>
</dbReference>
<comment type="caution">
    <text evidence="2">The sequence shown here is derived from an EMBL/GenBank/DDBJ whole genome shotgun (WGS) entry which is preliminary data.</text>
</comment>
<evidence type="ECO:0000313" key="3">
    <source>
        <dbReference type="Proteomes" id="UP001290861"/>
    </source>
</evidence>
<reference evidence="2 3" key="1">
    <citation type="journal article" date="2024" name="Appl. Environ. Microbiol.">
        <title>Pontiella agarivorans sp. nov., a novel marine anaerobic bacterium capable of degrading macroalgal polysaccharides and fixing nitrogen.</title>
        <authorList>
            <person name="Liu N."/>
            <person name="Kivenson V."/>
            <person name="Peng X."/>
            <person name="Cui Z."/>
            <person name="Lankiewicz T.S."/>
            <person name="Gosselin K.M."/>
            <person name="English C.J."/>
            <person name="Blair E.M."/>
            <person name="O'Malley M.A."/>
            <person name="Valentine D.L."/>
        </authorList>
    </citation>
    <scope>NUCLEOTIDE SEQUENCE [LARGE SCALE GENOMIC DNA]</scope>
    <source>
        <strain evidence="2 3">NLcol2</strain>
    </source>
</reference>
<sequence>MQRANHKKADQVTVRRLNMSAILKLLRERGTLARADLAKELGMTRNTASNIVTDLLSAGLVVETEFRRTGAGRPGLLLELAPNGGFAVGAEIDINRIIVIAADFNGKILWEQSAGISAAQPQDESIQLAERLVQDALNWGRGEGLNPLGIGLGLAGLVDSENGVLTYAPTLNWSDVPFKKRWENNFGIPVYLDNEANTSALGYHTYSDRSKARNLAYLSIGVGMAAGLMLEERLFHGSSGFAGQAGHMKIRTDGETCTCGDRGCWVTEVGITALARKAGLQSIDLEQISKALRDQDEKLIPVVDEMAEMLGLGIANLVNLFNLDTVVLGGAMRPVLPYMLETTKSVVDERALKQPRKNVRIKVSGRDNDSVFGAACLVLDAIMNDPVPLVRSLI</sequence>
<accession>A0ABU5MSS9</accession>
<dbReference type="RefSeq" id="WP_322606991.1">
    <property type="nucleotide sequence ID" value="NZ_JARVCO010000002.1"/>
</dbReference>
<dbReference type="Pfam" id="PF00480">
    <property type="entry name" value="ROK"/>
    <property type="match status" value="1"/>
</dbReference>
<dbReference type="Proteomes" id="UP001290861">
    <property type="component" value="Unassembled WGS sequence"/>
</dbReference>
<dbReference type="PANTHER" id="PTHR18964">
    <property type="entry name" value="ROK (REPRESSOR, ORF, KINASE) FAMILY"/>
    <property type="match status" value="1"/>
</dbReference>
<dbReference type="Pfam" id="PF13412">
    <property type="entry name" value="HTH_24"/>
    <property type="match status" value="1"/>
</dbReference>
<dbReference type="EMBL" id="JARVCO010000002">
    <property type="protein sequence ID" value="MDZ8117187.1"/>
    <property type="molecule type" value="Genomic_DNA"/>
</dbReference>
<dbReference type="PANTHER" id="PTHR18964:SF149">
    <property type="entry name" value="BIFUNCTIONAL UDP-N-ACETYLGLUCOSAMINE 2-EPIMERASE_N-ACETYLMANNOSAMINE KINASE"/>
    <property type="match status" value="1"/>
</dbReference>